<reference evidence="1" key="1">
    <citation type="submission" date="2014-09" db="EMBL/GenBank/DDBJ databases">
        <authorList>
            <person name="Magalhaes I.L.F."/>
            <person name="Oliveira U."/>
            <person name="Santos F.R."/>
            <person name="Vidigal T.H.D.A."/>
            <person name="Brescovit A.D."/>
            <person name="Santos A.J."/>
        </authorList>
    </citation>
    <scope>NUCLEOTIDE SEQUENCE</scope>
    <source>
        <tissue evidence="1">Shoot tissue taken approximately 20 cm above the soil surface</tissue>
    </source>
</reference>
<protein>
    <submittedName>
        <fullName evidence="1">Uncharacterized protein</fullName>
    </submittedName>
</protein>
<dbReference type="EMBL" id="GBRH01264074">
    <property type="protein sequence ID" value="JAD33821.1"/>
    <property type="molecule type" value="Transcribed_RNA"/>
</dbReference>
<name>A0A0A9TE69_ARUDO</name>
<evidence type="ECO:0000313" key="1">
    <source>
        <dbReference type="EMBL" id="JAD33821.1"/>
    </source>
</evidence>
<reference evidence="1" key="2">
    <citation type="journal article" date="2015" name="Data Brief">
        <title>Shoot transcriptome of the giant reed, Arundo donax.</title>
        <authorList>
            <person name="Barrero R.A."/>
            <person name="Guerrero F.D."/>
            <person name="Moolhuijzen P."/>
            <person name="Goolsby J.A."/>
            <person name="Tidwell J."/>
            <person name="Bellgard S.E."/>
            <person name="Bellgard M.I."/>
        </authorList>
    </citation>
    <scope>NUCLEOTIDE SEQUENCE</scope>
    <source>
        <tissue evidence="1">Shoot tissue taken approximately 20 cm above the soil surface</tissue>
    </source>
</reference>
<sequence>MYSMYDCNHHSQYRLSFSSSPRASHKLDCTTLTIYVRMP</sequence>
<dbReference type="AlphaFoldDB" id="A0A0A9TE69"/>
<proteinExistence type="predicted"/>
<organism evidence="1">
    <name type="scientific">Arundo donax</name>
    <name type="common">Giant reed</name>
    <name type="synonym">Donax arundinaceus</name>
    <dbReference type="NCBI Taxonomy" id="35708"/>
    <lineage>
        <taxon>Eukaryota</taxon>
        <taxon>Viridiplantae</taxon>
        <taxon>Streptophyta</taxon>
        <taxon>Embryophyta</taxon>
        <taxon>Tracheophyta</taxon>
        <taxon>Spermatophyta</taxon>
        <taxon>Magnoliopsida</taxon>
        <taxon>Liliopsida</taxon>
        <taxon>Poales</taxon>
        <taxon>Poaceae</taxon>
        <taxon>PACMAD clade</taxon>
        <taxon>Arundinoideae</taxon>
        <taxon>Arundineae</taxon>
        <taxon>Arundo</taxon>
    </lineage>
</organism>
<accession>A0A0A9TE69</accession>